<dbReference type="RefSeq" id="WP_141415046.1">
    <property type="nucleotide sequence ID" value="NZ_OCNJ01000001.1"/>
</dbReference>
<sequence>MMRSHRPAVVLLAALLLAAAPAATAQDGGGDRVLTADELAALVDGGAAWDFRAPGSTGTQTFTPGGGARITWTRRDGSGGGDSAGAWRRDGNALCTRWDAIGQGRETCVHFYRFGTGVYRTLDARTGDDRAVLMPPGTPQD</sequence>
<dbReference type="Proteomes" id="UP000219621">
    <property type="component" value="Unassembled WGS sequence"/>
</dbReference>
<evidence type="ECO:0008006" key="4">
    <source>
        <dbReference type="Google" id="ProtNLM"/>
    </source>
</evidence>
<evidence type="ECO:0000313" key="2">
    <source>
        <dbReference type="EMBL" id="SOD89564.1"/>
    </source>
</evidence>
<evidence type="ECO:0000256" key="1">
    <source>
        <dbReference type="SAM" id="SignalP"/>
    </source>
</evidence>
<keyword evidence="3" id="KW-1185">Reference proteome</keyword>
<name>A0A286G3M4_9PROT</name>
<organism evidence="2 3">
    <name type="scientific">Caenispirillum bisanense</name>
    <dbReference type="NCBI Taxonomy" id="414052"/>
    <lineage>
        <taxon>Bacteria</taxon>
        <taxon>Pseudomonadati</taxon>
        <taxon>Pseudomonadota</taxon>
        <taxon>Alphaproteobacteria</taxon>
        <taxon>Rhodospirillales</taxon>
        <taxon>Novispirillaceae</taxon>
        <taxon>Caenispirillum</taxon>
    </lineage>
</organism>
<accession>A0A286G3M4</accession>
<dbReference type="AlphaFoldDB" id="A0A286G3M4"/>
<dbReference type="EMBL" id="OCNJ01000001">
    <property type="protein sequence ID" value="SOD89564.1"/>
    <property type="molecule type" value="Genomic_DNA"/>
</dbReference>
<keyword evidence="1" id="KW-0732">Signal</keyword>
<reference evidence="2 3" key="1">
    <citation type="submission" date="2017-09" db="EMBL/GenBank/DDBJ databases">
        <authorList>
            <person name="Ehlers B."/>
            <person name="Leendertz F.H."/>
        </authorList>
    </citation>
    <scope>NUCLEOTIDE SEQUENCE [LARGE SCALE GENOMIC DNA]</scope>
    <source>
        <strain evidence="2 3">USBA 140</strain>
    </source>
</reference>
<gene>
    <name evidence="2" type="ORF">SAMN05421508_101261</name>
</gene>
<proteinExistence type="predicted"/>
<feature type="signal peptide" evidence="1">
    <location>
        <begin position="1"/>
        <end position="25"/>
    </location>
</feature>
<feature type="chain" id="PRO_5012357596" description="Secreted protein" evidence="1">
    <location>
        <begin position="26"/>
        <end position="141"/>
    </location>
</feature>
<evidence type="ECO:0000313" key="3">
    <source>
        <dbReference type="Proteomes" id="UP000219621"/>
    </source>
</evidence>
<protein>
    <recommendedName>
        <fullName evidence="4">Secreted protein</fullName>
    </recommendedName>
</protein>